<gene>
    <name evidence="1" type="ORF">B723_11735</name>
</gene>
<proteinExistence type="predicted"/>
<organism evidence="1 2">
    <name type="scientific">Pseudomonas fluorescens NCIMB 11764</name>
    <dbReference type="NCBI Taxonomy" id="1221522"/>
    <lineage>
        <taxon>Bacteria</taxon>
        <taxon>Pseudomonadati</taxon>
        <taxon>Pseudomonadota</taxon>
        <taxon>Gammaproteobacteria</taxon>
        <taxon>Pseudomonadales</taxon>
        <taxon>Pseudomonadaceae</taxon>
        <taxon>Pseudomonas</taxon>
    </lineage>
</organism>
<protein>
    <submittedName>
        <fullName evidence="1">Uncharacterized protein</fullName>
    </submittedName>
</protein>
<accession>A0A0K1QNK1</accession>
<dbReference type="EMBL" id="CP010945">
    <property type="protein sequence ID" value="AKV07040.1"/>
    <property type="molecule type" value="Genomic_DNA"/>
</dbReference>
<reference evidence="1 2" key="1">
    <citation type="journal article" date="2012" name="J. Bacteriol.">
        <title>Draft genome sequence of the cyanide-utilizing bacterium Pseudomonas fluorescens strain NCIMB 11764.</title>
        <authorList>
            <person name="Vilo C.A."/>
            <person name="Benedik M.J."/>
            <person name="Kunz D.A."/>
            <person name="Dong Q."/>
        </authorList>
    </citation>
    <scope>NUCLEOTIDE SEQUENCE [LARGE SCALE GENOMIC DNA]</scope>
    <source>
        <strain evidence="1 2">NCIMB 11764</strain>
    </source>
</reference>
<evidence type="ECO:0000313" key="1">
    <source>
        <dbReference type="EMBL" id="AKV07040.1"/>
    </source>
</evidence>
<dbReference type="Proteomes" id="UP000017175">
    <property type="component" value="Chromosome"/>
</dbReference>
<evidence type="ECO:0000313" key="2">
    <source>
        <dbReference type="Proteomes" id="UP000017175"/>
    </source>
</evidence>
<dbReference type="AlphaFoldDB" id="A0A0K1QNK1"/>
<sequence length="78" mass="8628">MSNLGICDASSRRRQGDKRALAAPLIKKCAILAMRRSIDQLYGGKYDECCAMLRAVTLYRFFTVNKTSVTISKTAHAA</sequence>
<name>A0A0K1QNK1_PSEFL</name>